<sequence>MAAIAKAAAKAVAANAPLKATVKAAAEAATAYAAYAAAYAADAADAADAAAKAADAAATATKPAGVSWRAVSNDVQVLTSSGPGDPMAMLLQTSLWPEADVPIWARKGWNLLRGDNALRDAGFAPWFAWYEDLLPPSGATPTDHFGKELTRRIALQPDEWWDRGAEAVNTDIAAWLAERDVKKAVPAQVPAAYRFSQEGKRIGVAPLDTGTTDPKSAQAFLDELRERAEMAAERLESARNAVPFLADEVSRLHNFLPAAAADLNPYLLRCRLASIDAAVATLQAAGSSRELSDDPTMQVTGLALIGRELLLSFPDLRTREREEIARAIPLGQEQRITDFLTETSKAAAQAPEVVSKQAVAALEAMAAMAQEAVDGPVEALRERIVEQIVVDRNFRSEAVRFGWRLWERMQPGALDGAEAVSKHFLIFGFAGLVGTLTTPVLGIAALFAGYGQIDRALKLLEEQFTKYTKEAKNSRDQKK</sequence>
<name>A0A5B0KYK4_9PROT</name>
<protein>
    <submittedName>
        <fullName evidence="2">Uncharacterized protein</fullName>
    </submittedName>
</protein>
<dbReference type="Proteomes" id="UP000325333">
    <property type="component" value="Unassembled WGS sequence"/>
</dbReference>
<dbReference type="AlphaFoldDB" id="A0A5B0KYK4"/>
<keyword evidence="1" id="KW-0812">Transmembrane</keyword>
<evidence type="ECO:0000313" key="2">
    <source>
        <dbReference type="EMBL" id="KAA1056044.1"/>
    </source>
</evidence>
<gene>
    <name evidence="2" type="ORF">FH063_005019</name>
</gene>
<feature type="transmembrane region" description="Helical" evidence="1">
    <location>
        <begin position="424"/>
        <end position="450"/>
    </location>
</feature>
<accession>A0A5B0KYK4</accession>
<evidence type="ECO:0000256" key="1">
    <source>
        <dbReference type="SAM" id="Phobius"/>
    </source>
</evidence>
<keyword evidence="1" id="KW-0472">Membrane</keyword>
<proteinExistence type="predicted"/>
<reference evidence="2 3" key="1">
    <citation type="submission" date="2019-07" db="EMBL/GenBank/DDBJ databases">
        <title>Genome sequencing of the stress-tolerant strain Azospirillum brasilense Az19.</title>
        <authorList>
            <person name="Maroniche G.A."/>
            <person name="Garcia J.E."/>
            <person name="Pagnussat L."/>
            <person name="Amenta M."/>
            <person name="Creus C.M."/>
        </authorList>
    </citation>
    <scope>NUCLEOTIDE SEQUENCE [LARGE SCALE GENOMIC DNA]</scope>
    <source>
        <strain evidence="2 3">Az19</strain>
    </source>
</reference>
<dbReference type="EMBL" id="VEWN01000005">
    <property type="protein sequence ID" value="KAA1056044.1"/>
    <property type="molecule type" value="Genomic_DNA"/>
</dbReference>
<comment type="caution">
    <text evidence="2">The sequence shown here is derived from an EMBL/GenBank/DDBJ whole genome shotgun (WGS) entry which is preliminary data.</text>
</comment>
<organism evidence="2 3">
    <name type="scientific">Azospirillum argentinense</name>
    <dbReference type="NCBI Taxonomy" id="2970906"/>
    <lineage>
        <taxon>Bacteria</taxon>
        <taxon>Pseudomonadati</taxon>
        <taxon>Pseudomonadota</taxon>
        <taxon>Alphaproteobacteria</taxon>
        <taxon>Rhodospirillales</taxon>
        <taxon>Azospirillaceae</taxon>
        <taxon>Azospirillum</taxon>
    </lineage>
</organism>
<evidence type="ECO:0000313" key="3">
    <source>
        <dbReference type="Proteomes" id="UP000325333"/>
    </source>
</evidence>
<keyword evidence="1" id="KW-1133">Transmembrane helix</keyword>